<dbReference type="PROSITE" id="PS00211">
    <property type="entry name" value="ABC_TRANSPORTER_1"/>
    <property type="match status" value="1"/>
</dbReference>
<dbReference type="Proteomes" id="UP000195043">
    <property type="component" value="Unassembled WGS sequence"/>
</dbReference>
<dbReference type="InterPro" id="IPR003439">
    <property type="entry name" value="ABC_transporter-like_ATP-bd"/>
</dbReference>
<feature type="domain" description="ABC transporter" evidence="5">
    <location>
        <begin position="3"/>
        <end position="220"/>
    </location>
</feature>
<dbReference type="GO" id="GO:0016887">
    <property type="term" value="F:ATP hydrolysis activity"/>
    <property type="evidence" value="ECO:0007669"/>
    <property type="project" value="InterPro"/>
</dbReference>
<keyword evidence="7" id="KW-1185">Reference proteome</keyword>
<dbReference type="GO" id="GO:0005524">
    <property type="term" value="F:ATP binding"/>
    <property type="evidence" value="ECO:0007669"/>
    <property type="project" value="UniProtKB-KW"/>
</dbReference>
<dbReference type="PANTHER" id="PTHR42798">
    <property type="entry name" value="LIPOPROTEIN-RELEASING SYSTEM ATP-BINDING PROTEIN LOLD"/>
    <property type="match status" value="1"/>
</dbReference>
<dbReference type="PROSITE" id="PS50893">
    <property type="entry name" value="ABC_TRANSPORTER_2"/>
    <property type="match status" value="1"/>
</dbReference>
<dbReference type="Gene3D" id="3.40.50.300">
    <property type="entry name" value="P-loop containing nucleotide triphosphate hydrolases"/>
    <property type="match status" value="1"/>
</dbReference>
<comment type="similarity">
    <text evidence="1">Belongs to the ABC transporter superfamily.</text>
</comment>
<evidence type="ECO:0000256" key="2">
    <source>
        <dbReference type="ARBA" id="ARBA00022448"/>
    </source>
</evidence>
<dbReference type="AlphaFoldDB" id="A0A242A6H8"/>
<organism evidence="6 7">
    <name type="scientific">Candidatus Enterococcus testudinis</name>
    <dbReference type="NCBI Taxonomy" id="1834191"/>
    <lineage>
        <taxon>Bacteria</taxon>
        <taxon>Bacillati</taxon>
        <taxon>Bacillota</taxon>
        <taxon>Bacilli</taxon>
        <taxon>Lactobacillales</taxon>
        <taxon>Enterococcaceae</taxon>
        <taxon>Enterococcus</taxon>
    </lineage>
</organism>
<dbReference type="PANTHER" id="PTHR42798:SF4">
    <property type="entry name" value="ABC TRANSPORTER DOMAIN-CONTAINING PROTEIN"/>
    <property type="match status" value="1"/>
</dbReference>
<accession>A0A242A6H8</accession>
<evidence type="ECO:0000313" key="6">
    <source>
        <dbReference type="EMBL" id="OTN76519.1"/>
    </source>
</evidence>
<dbReference type="EMBL" id="NGKU01000001">
    <property type="protein sequence ID" value="OTN76519.1"/>
    <property type="molecule type" value="Genomic_DNA"/>
</dbReference>
<gene>
    <name evidence="6" type="ORF">A5886_001596</name>
</gene>
<dbReference type="NCBIfam" id="TIGR03608">
    <property type="entry name" value="L_ocin_972_ABC"/>
    <property type="match status" value="1"/>
</dbReference>
<dbReference type="RefSeq" id="WP_256926180.1">
    <property type="nucleotide sequence ID" value="NZ_NGKU01000001.1"/>
</dbReference>
<reference evidence="6 7" key="1">
    <citation type="submission" date="2017-05" db="EMBL/GenBank/DDBJ databases">
        <title>The Genome Sequence of Enterococcus sp. 8G7_MSG3316.</title>
        <authorList>
            <consortium name="The Broad Institute Genomics Platform"/>
            <consortium name="The Broad Institute Genomic Center for Infectious Diseases"/>
            <person name="Earl A."/>
            <person name="Manson A."/>
            <person name="Schwartman J."/>
            <person name="Gilmore M."/>
            <person name="Abouelleil A."/>
            <person name="Cao P."/>
            <person name="Chapman S."/>
            <person name="Cusick C."/>
            <person name="Shea T."/>
            <person name="Young S."/>
            <person name="Neafsey D."/>
            <person name="Nusbaum C."/>
            <person name="Birren B."/>
        </authorList>
    </citation>
    <scope>NUCLEOTIDE SEQUENCE [LARGE SCALE GENOMIC DNA]</scope>
    <source>
        <strain evidence="6 7">8G7_MSG3316</strain>
    </source>
</reference>
<keyword evidence="4" id="KW-0067">ATP-binding</keyword>
<dbReference type="SUPFAM" id="SSF52540">
    <property type="entry name" value="P-loop containing nucleoside triphosphate hydrolases"/>
    <property type="match status" value="1"/>
</dbReference>
<evidence type="ECO:0000313" key="7">
    <source>
        <dbReference type="Proteomes" id="UP000195043"/>
    </source>
</evidence>
<keyword evidence="3" id="KW-0547">Nucleotide-binding</keyword>
<dbReference type="Pfam" id="PF00005">
    <property type="entry name" value="ABC_tran"/>
    <property type="match status" value="1"/>
</dbReference>
<evidence type="ECO:0000256" key="3">
    <source>
        <dbReference type="ARBA" id="ARBA00022741"/>
    </source>
</evidence>
<evidence type="ECO:0000259" key="5">
    <source>
        <dbReference type="PROSITE" id="PS50893"/>
    </source>
</evidence>
<dbReference type="InterPro" id="IPR017871">
    <property type="entry name" value="ABC_transporter-like_CS"/>
</dbReference>
<comment type="caution">
    <text evidence="6">The sequence shown here is derived from an EMBL/GenBank/DDBJ whole genome shotgun (WGS) entry which is preliminary data.</text>
</comment>
<dbReference type="InterPro" id="IPR019895">
    <property type="entry name" value="L_ocin_972_ABC"/>
</dbReference>
<proteinExistence type="inferred from homology"/>
<evidence type="ECO:0000256" key="4">
    <source>
        <dbReference type="ARBA" id="ARBA00022840"/>
    </source>
</evidence>
<name>A0A242A6H8_9ENTE</name>
<protein>
    <recommendedName>
        <fullName evidence="5">ABC transporter domain-containing protein</fullName>
    </recommendedName>
</protein>
<dbReference type="CDD" id="cd03255">
    <property type="entry name" value="ABC_MJ0796_LolCDE_FtsE"/>
    <property type="match status" value="1"/>
</dbReference>
<evidence type="ECO:0000256" key="1">
    <source>
        <dbReference type="ARBA" id="ARBA00005417"/>
    </source>
</evidence>
<keyword evidence="2" id="KW-0813">Transport</keyword>
<dbReference type="STRING" id="1834191.A5886_001596"/>
<dbReference type="SMART" id="SM00382">
    <property type="entry name" value="AAA"/>
    <property type="match status" value="1"/>
</dbReference>
<dbReference type="InterPro" id="IPR027417">
    <property type="entry name" value="P-loop_NTPase"/>
</dbReference>
<sequence length="220" mass="24990">MHLELKDLRKDYGLKGIFRNVNMQIHEGEMIAITGPSGCGKSTLLNIIGLIEAYDEGQLYLFGEKAPRPNSRAANQFIRKHISYLYQNYALVEYLTVEENLRMALKYVEKSNYAKIDMMKLTLESVGLYDCLKMKICELSGGEQQRVAIARAILKPCDIILADEPTGSLDDKNRDSILAILKWINKQGKTILVVTHDAEVARNCSRSIRMGPMDQKKFEE</sequence>
<dbReference type="InterPro" id="IPR003593">
    <property type="entry name" value="AAA+_ATPase"/>
</dbReference>
<dbReference type="InterPro" id="IPR017911">
    <property type="entry name" value="MacB-like_ATP-bd"/>
</dbReference>